<evidence type="ECO:0000256" key="1">
    <source>
        <dbReference type="SAM" id="MobiDB-lite"/>
    </source>
</evidence>
<dbReference type="Proteomes" id="UP000054248">
    <property type="component" value="Unassembled WGS sequence"/>
</dbReference>
<feature type="signal peptide" evidence="2">
    <location>
        <begin position="1"/>
        <end position="18"/>
    </location>
</feature>
<dbReference type="EMBL" id="KN822961">
    <property type="protein sequence ID" value="KIO31616.1"/>
    <property type="molecule type" value="Genomic_DNA"/>
</dbReference>
<evidence type="ECO:0000313" key="3">
    <source>
        <dbReference type="EMBL" id="KIO31616.1"/>
    </source>
</evidence>
<evidence type="ECO:0000256" key="2">
    <source>
        <dbReference type="SAM" id="SignalP"/>
    </source>
</evidence>
<keyword evidence="4" id="KW-1185">Reference proteome</keyword>
<dbReference type="PANTHER" id="PTHR37487:SF2">
    <property type="entry name" value="EXPRESSED PROTEIN"/>
    <property type="match status" value="1"/>
</dbReference>
<feature type="region of interest" description="Disordered" evidence="1">
    <location>
        <begin position="123"/>
        <end position="150"/>
    </location>
</feature>
<accession>A0A0C3QRZ1</accession>
<protein>
    <submittedName>
        <fullName evidence="3">Uncharacterized protein</fullName>
    </submittedName>
</protein>
<name>A0A0C3QRZ1_9AGAM</name>
<evidence type="ECO:0000313" key="4">
    <source>
        <dbReference type="Proteomes" id="UP000054248"/>
    </source>
</evidence>
<dbReference type="PANTHER" id="PTHR37487">
    <property type="entry name" value="CHROMOSOME 1, WHOLE GENOME SHOTGUN SEQUENCE"/>
    <property type="match status" value="1"/>
</dbReference>
<reference evidence="4" key="2">
    <citation type="submission" date="2015-01" db="EMBL/GenBank/DDBJ databases">
        <title>Evolutionary Origins and Diversification of the Mycorrhizal Mutualists.</title>
        <authorList>
            <consortium name="DOE Joint Genome Institute"/>
            <consortium name="Mycorrhizal Genomics Consortium"/>
            <person name="Kohler A."/>
            <person name="Kuo A."/>
            <person name="Nagy L.G."/>
            <person name="Floudas D."/>
            <person name="Copeland A."/>
            <person name="Barry K.W."/>
            <person name="Cichocki N."/>
            <person name="Veneault-Fourrey C."/>
            <person name="LaButti K."/>
            <person name="Lindquist E.A."/>
            <person name="Lipzen A."/>
            <person name="Lundell T."/>
            <person name="Morin E."/>
            <person name="Murat C."/>
            <person name="Riley R."/>
            <person name="Ohm R."/>
            <person name="Sun H."/>
            <person name="Tunlid A."/>
            <person name="Henrissat B."/>
            <person name="Grigoriev I.V."/>
            <person name="Hibbett D.S."/>
            <person name="Martin F."/>
        </authorList>
    </citation>
    <scope>NUCLEOTIDE SEQUENCE [LARGE SCALE GENOMIC DNA]</scope>
    <source>
        <strain evidence="4">MUT 4182</strain>
    </source>
</reference>
<dbReference type="AlphaFoldDB" id="A0A0C3QRZ1"/>
<feature type="chain" id="PRO_5002169071" evidence="2">
    <location>
        <begin position="19"/>
        <end position="206"/>
    </location>
</feature>
<dbReference type="OrthoDB" id="3362246at2759"/>
<proteinExistence type="predicted"/>
<dbReference type="HOGENOM" id="CLU_063099_1_1_1"/>
<dbReference type="STRING" id="1051891.A0A0C3QRZ1"/>
<organism evidence="3 4">
    <name type="scientific">Tulasnella calospora MUT 4182</name>
    <dbReference type="NCBI Taxonomy" id="1051891"/>
    <lineage>
        <taxon>Eukaryota</taxon>
        <taxon>Fungi</taxon>
        <taxon>Dikarya</taxon>
        <taxon>Basidiomycota</taxon>
        <taxon>Agaricomycotina</taxon>
        <taxon>Agaricomycetes</taxon>
        <taxon>Cantharellales</taxon>
        <taxon>Tulasnellaceae</taxon>
        <taxon>Tulasnella</taxon>
    </lineage>
</organism>
<reference evidence="3 4" key="1">
    <citation type="submission" date="2014-04" db="EMBL/GenBank/DDBJ databases">
        <authorList>
            <consortium name="DOE Joint Genome Institute"/>
            <person name="Kuo A."/>
            <person name="Girlanda M."/>
            <person name="Perotto S."/>
            <person name="Kohler A."/>
            <person name="Nagy L.G."/>
            <person name="Floudas D."/>
            <person name="Copeland A."/>
            <person name="Barry K.W."/>
            <person name="Cichocki N."/>
            <person name="Veneault-Fourrey C."/>
            <person name="LaButti K."/>
            <person name="Lindquist E.A."/>
            <person name="Lipzen A."/>
            <person name="Lundell T."/>
            <person name="Morin E."/>
            <person name="Murat C."/>
            <person name="Sun H."/>
            <person name="Tunlid A."/>
            <person name="Henrissat B."/>
            <person name="Grigoriev I.V."/>
            <person name="Hibbett D.S."/>
            <person name="Martin F."/>
            <person name="Nordberg H.P."/>
            <person name="Cantor M.N."/>
            <person name="Hua S.X."/>
        </authorList>
    </citation>
    <scope>NUCLEOTIDE SEQUENCE [LARGE SCALE GENOMIC DNA]</scope>
    <source>
        <strain evidence="3 4">MUT 4182</strain>
    </source>
</reference>
<keyword evidence="2" id="KW-0732">Signal</keyword>
<sequence length="206" mass="19457">MQLSSLFVAVVAAVGAFAQAPDPAINTPTGVQQCLPVQLTFSGTSPPFIITVVPAGQAGAAPLTTVGTTSANAITWNANLALGDYTLVIRDSLGRTNPSGTFTILPGTDATCVGSSAAPASSAPAASSPAAATSAAPASSPAPATSAPAASSPAVSSAAAATSKASTASVVSSAAASATTTHNAASHLQPMGIAGLVGLAGVAALF</sequence>
<gene>
    <name evidence="3" type="ORF">M407DRAFT_241719</name>
</gene>